<evidence type="ECO:0000256" key="1">
    <source>
        <dbReference type="ARBA" id="ARBA00010759"/>
    </source>
</evidence>
<dbReference type="CDD" id="cd00487">
    <property type="entry name" value="Pep_deformylase"/>
    <property type="match status" value="1"/>
</dbReference>
<feature type="active site" evidence="5">
    <location>
        <position position="156"/>
    </location>
</feature>
<dbReference type="PANTHER" id="PTHR10458:SF22">
    <property type="entry name" value="PEPTIDE DEFORMYLASE"/>
    <property type="match status" value="1"/>
</dbReference>
<keyword evidence="5" id="KW-0408">Iron</keyword>
<sequence>MIFRAKQLILIQMTQVLTITQLGNPILQQKAPEIDNLLDSDCQNLIDSLITTVQAAHGVGIAAPQVARSLRLFIVASGPNPRYPDAPIMSPTAMINPRILQVSEEMVKGWEGCLSVPNWRGFVPRHQWIEVSYSGRNGREIRQVFRDFVARIFQHEYDHLEGILFLDRLASPADLYSEEEYQKISNIAEYKR</sequence>
<dbReference type="PRINTS" id="PR01576">
    <property type="entry name" value="PDEFORMYLASE"/>
</dbReference>
<dbReference type="AlphaFoldDB" id="A0A2H6BPL9"/>
<feature type="binding site" evidence="5">
    <location>
        <position position="155"/>
    </location>
    <ligand>
        <name>Fe cation</name>
        <dbReference type="ChEBI" id="CHEBI:24875"/>
    </ligand>
</feature>
<dbReference type="FunFam" id="3.90.45.10:FF:000003">
    <property type="entry name" value="Peptide deformylase"/>
    <property type="match status" value="1"/>
</dbReference>
<dbReference type="InterPro" id="IPR023635">
    <property type="entry name" value="Peptide_deformylase"/>
</dbReference>
<dbReference type="GO" id="GO:0006412">
    <property type="term" value="P:translation"/>
    <property type="evidence" value="ECO:0007669"/>
    <property type="project" value="UniProtKB-UniRule"/>
</dbReference>
<evidence type="ECO:0000256" key="3">
    <source>
        <dbReference type="ARBA" id="ARBA00022801"/>
    </source>
</evidence>
<dbReference type="RefSeq" id="WP_002778184.1">
    <property type="nucleotide sequence ID" value="NZ_BEIU01000006.1"/>
</dbReference>
<keyword evidence="4 5" id="KW-0648">Protein biosynthesis</keyword>
<dbReference type="Proteomes" id="UP000236321">
    <property type="component" value="Unassembled WGS sequence"/>
</dbReference>
<dbReference type="PANTHER" id="PTHR10458">
    <property type="entry name" value="PEPTIDE DEFORMYLASE"/>
    <property type="match status" value="1"/>
</dbReference>
<dbReference type="EC" id="3.5.1.88" evidence="5"/>
<dbReference type="GO" id="GO:0046872">
    <property type="term" value="F:metal ion binding"/>
    <property type="evidence" value="ECO:0007669"/>
    <property type="project" value="UniProtKB-KW"/>
</dbReference>
<dbReference type="NCBIfam" id="TIGR00079">
    <property type="entry name" value="pept_deformyl"/>
    <property type="match status" value="1"/>
</dbReference>
<dbReference type="HAMAP" id="MF_00163">
    <property type="entry name" value="Pep_deformylase"/>
    <property type="match status" value="1"/>
</dbReference>
<dbReference type="Pfam" id="PF01327">
    <property type="entry name" value="Pep_deformylase"/>
    <property type="match status" value="1"/>
</dbReference>
<dbReference type="EMBL" id="BEYQ01000003">
    <property type="protein sequence ID" value="GBD52145.1"/>
    <property type="molecule type" value="Genomic_DNA"/>
</dbReference>
<dbReference type="GO" id="GO:0042586">
    <property type="term" value="F:peptide deformylase activity"/>
    <property type="evidence" value="ECO:0007669"/>
    <property type="project" value="UniProtKB-UniRule"/>
</dbReference>
<protein>
    <recommendedName>
        <fullName evidence="5">Peptide deformylase</fullName>
        <shortName evidence="5">PDF</shortName>
        <ecNumber evidence="5">3.5.1.88</ecNumber>
    </recommendedName>
    <alternativeName>
        <fullName evidence="5">Polypeptide deformylase</fullName>
    </alternativeName>
</protein>
<organism evidence="6 7">
    <name type="scientific">Microcystis aeruginosa NIES-298</name>
    <dbReference type="NCBI Taxonomy" id="449468"/>
    <lineage>
        <taxon>Bacteria</taxon>
        <taxon>Bacillati</taxon>
        <taxon>Cyanobacteriota</taxon>
        <taxon>Cyanophyceae</taxon>
        <taxon>Oscillatoriophycideae</taxon>
        <taxon>Chroococcales</taxon>
        <taxon>Microcystaceae</taxon>
        <taxon>Microcystis</taxon>
    </lineage>
</organism>
<dbReference type="InterPro" id="IPR036821">
    <property type="entry name" value="Peptide_deformylase_sf"/>
</dbReference>
<dbReference type="PIRSF" id="PIRSF004749">
    <property type="entry name" value="Pep_def"/>
    <property type="match status" value="1"/>
</dbReference>
<comment type="cofactor">
    <cofactor evidence="5">
        <name>Fe(2+)</name>
        <dbReference type="ChEBI" id="CHEBI:29033"/>
    </cofactor>
    <text evidence="5">Binds 1 Fe(2+) ion.</text>
</comment>
<keyword evidence="2 5" id="KW-0479">Metal-binding</keyword>
<keyword evidence="3 5" id="KW-0378">Hydrolase</keyword>
<comment type="similarity">
    <text evidence="1 5">Belongs to the polypeptide deformylase family.</text>
</comment>
<gene>
    <name evidence="5" type="primary">def</name>
    <name evidence="6" type="ORF">BGM30_12380</name>
</gene>
<comment type="caution">
    <text evidence="6">The sequence shown here is derived from an EMBL/GenBank/DDBJ whole genome shotgun (WGS) entry which is preliminary data.</text>
</comment>
<evidence type="ECO:0000313" key="7">
    <source>
        <dbReference type="Proteomes" id="UP000236321"/>
    </source>
</evidence>
<accession>A0A2H6BPL9</accession>
<feature type="binding site" evidence="5">
    <location>
        <position position="113"/>
    </location>
    <ligand>
        <name>Fe cation</name>
        <dbReference type="ChEBI" id="CHEBI:24875"/>
    </ligand>
</feature>
<comment type="catalytic activity">
    <reaction evidence="5">
        <text>N-terminal N-formyl-L-methionyl-[peptide] + H2O = N-terminal L-methionyl-[peptide] + formate</text>
        <dbReference type="Rhea" id="RHEA:24420"/>
        <dbReference type="Rhea" id="RHEA-COMP:10639"/>
        <dbReference type="Rhea" id="RHEA-COMP:10640"/>
        <dbReference type="ChEBI" id="CHEBI:15377"/>
        <dbReference type="ChEBI" id="CHEBI:15740"/>
        <dbReference type="ChEBI" id="CHEBI:49298"/>
        <dbReference type="ChEBI" id="CHEBI:64731"/>
        <dbReference type="EC" id="3.5.1.88"/>
    </reaction>
</comment>
<evidence type="ECO:0000256" key="5">
    <source>
        <dbReference type="HAMAP-Rule" id="MF_00163"/>
    </source>
</evidence>
<name>A0A2H6BPL9_MICAE</name>
<evidence type="ECO:0000313" key="6">
    <source>
        <dbReference type="EMBL" id="GBD52145.1"/>
    </source>
</evidence>
<proteinExistence type="inferred from homology"/>
<dbReference type="NCBIfam" id="NF001159">
    <property type="entry name" value="PRK00150.1-3"/>
    <property type="match status" value="1"/>
</dbReference>
<reference evidence="7" key="1">
    <citation type="submission" date="2017-12" db="EMBL/GenBank/DDBJ databases">
        <title>Improved Draft Genome Sequence of Microcystis aeruginosa NIES-298, a Microcystin-Producing Cyanobacterium from Lake Kasumigaura, Japan.</title>
        <authorList>
            <person name="Yamaguchi H."/>
            <person name="Suzuki S."/>
            <person name="Kawachi M."/>
        </authorList>
    </citation>
    <scope>NUCLEOTIDE SEQUENCE [LARGE SCALE GENOMIC DNA]</scope>
    <source>
        <strain evidence="7">NIES-298</strain>
    </source>
</reference>
<evidence type="ECO:0000256" key="2">
    <source>
        <dbReference type="ARBA" id="ARBA00022723"/>
    </source>
</evidence>
<comment type="function">
    <text evidence="5">Removes the formyl group from the N-terminal Met of newly synthesized proteins. Requires at least a dipeptide for an efficient rate of reaction. N-terminal L-methionine is a prerequisite for activity but the enzyme has broad specificity at other positions.</text>
</comment>
<dbReference type="SUPFAM" id="SSF56420">
    <property type="entry name" value="Peptide deformylase"/>
    <property type="match status" value="1"/>
</dbReference>
<evidence type="ECO:0000256" key="4">
    <source>
        <dbReference type="ARBA" id="ARBA00022917"/>
    </source>
</evidence>
<feature type="binding site" evidence="5">
    <location>
        <position position="159"/>
    </location>
    <ligand>
        <name>Fe cation</name>
        <dbReference type="ChEBI" id="CHEBI:24875"/>
    </ligand>
</feature>
<dbReference type="Gene3D" id="3.90.45.10">
    <property type="entry name" value="Peptide deformylase"/>
    <property type="match status" value="1"/>
</dbReference>